<dbReference type="AlphaFoldDB" id="A0A4R7B262"/>
<dbReference type="Pfam" id="PF21168">
    <property type="entry name" value="FkbO_Hyg5-like_N"/>
    <property type="match status" value="1"/>
</dbReference>
<proteinExistence type="predicted"/>
<sequence length="339" mass="36975">MNAADRLRFCLSETALSVPDLSFPEPTLLGMSAVGAPCAAVDGWPRQSVRTPRLPAGAPTLYEYWFAATSCRRGRYGDIRYSATPSLLFGVVELDEAAFTPASGTPLSAAAETAYRQIFALLAEEDRPHLWRVWNYVPEINRVEHSLERYRQFNIGRHQAFGAFERPVDSSPAACALGVGPGPLSIAFLAARTPADAIENPRQVSAFVYPSQYGPKSPTFTRAALARLEGQAWLFISGTASIVGHETVHVGDVAAQTRETMVNIGVLVDEANRRLGADGFSLSRLCYRVYVRHAADYPLVRQALVEAVGPTLQAVYVQADVCRHDLLMEIEAQACHPLA</sequence>
<evidence type="ECO:0000313" key="3">
    <source>
        <dbReference type="Proteomes" id="UP000295611"/>
    </source>
</evidence>
<comment type="caution">
    <text evidence="2">The sequence shown here is derived from an EMBL/GenBank/DDBJ whole genome shotgun (WGS) entry which is preliminary data.</text>
</comment>
<dbReference type="Proteomes" id="UP000295611">
    <property type="component" value="Unassembled WGS sequence"/>
</dbReference>
<dbReference type="CDD" id="cd06153">
    <property type="entry name" value="YjgF_YER057c_UK114_like_5"/>
    <property type="match status" value="1"/>
</dbReference>
<organism evidence="2 3">
    <name type="scientific">Paludibacterium purpuratum</name>
    <dbReference type="NCBI Taxonomy" id="1144873"/>
    <lineage>
        <taxon>Bacteria</taxon>
        <taxon>Pseudomonadati</taxon>
        <taxon>Pseudomonadota</taxon>
        <taxon>Betaproteobacteria</taxon>
        <taxon>Neisseriales</taxon>
        <taxon>Chromobacteriaceae</taxon>
        <taxon>Paludibacterium</taxon>
    </lineage>
</organism>
<dbReference type="SUPFAM" id="SSF55298">
    <property type="entry name" value="YjgF-like"/>
    <property type="match status" value="1"/>
</dbReference>
<evidence type="ECO:0000313" key="2">
    <source>
        <dbReference type="EMBL" id="TDR77786.1"/>
    </source>
</evidence>
<dbReference type="InterPro" id="IPR049368">
    <property type="entry name" value="FkbO_Hyg5-like_N"/>
</dbReference>
<name>A0A4R7B262_9NEIS</name>
<protein>
    <submittedName>
        <fullName evidence="2">Enamine deaminase RidA (YjgF/YER057c/UK114 family)</fullName>
    </submittedName>
</protein>
<feature type="domain" description="Chorismatase FkbO/Hyg5-like N-terminal" evidence="1">
    <location>
        <begin position="63"/>
        <end position="190"/>
    </location>
</feature>
<dbReference type="Gene3D" id="3.30.1330.40">
    <property type="entry name" value="RutC-like"/>
    <property type="match status" value="1"/>
</dbReference>
<dbReference type="EMBL" id="SNZP01000009">
    <property type="protein sequence ID" value="TDR77786.1"/>
    <property type="molecule type" value="Genomic_DNA"/>
</dbReference>
<gene>
    <name evidence="2" type="ORF">DFP86_10926</name>
</gene>
<dbReference type="InterPro" id="IPR035959">
    <property type="entry name" value="RutC-like_sf"/>
</dbReference>
<dbReference type="RefSeq" id="WP_243729375.1">
    <property type="nucleotide sequence ID" value="NZ_SNZP01000009.1"/>
</dbReference>
<accession>A0A4R7B262</accession>
<reference evidence="2 3" key="1">
    <citation type="submission" date="2019-03" db="EMBL/GenBank/DDBJ databases">
        <title>Genomic Encyclopedia of Type Strains, Phase III (KMG-III): the genomes of soil and plant-associated and newly described type strains.</title>
        <authorList>
            <person name="Whitman W."/>
        </authorList>
    </citation>
    <scope>NUCLEOTIDE SEQUENCE [LARGE SCALE GENOMIC DNA]</scope>
    <source>
        <strain evidence="2 3">CECT 8976</strain>
    </source>
</reference>
<keyword evidence="3" id="KW-1185">Reference proteome</keyword>
<evidence type="ECO:0000259" key="1">
    <source>
        <dbReference type="Pfam" id="PF21168"/>
    </source>
</evidence>